<feature type="region of interest" description="Disordered" evidence="5">
    <location>
        <begin position="1017"/>
        <end position="1190"/>
    </location>
</feature>
<dbReference type="Pfam" id="PF00628">
    <property type="entry name" value="PHD"/>
    <property type="match status" value="1"/>
</dbReference>
<feature type="compositionally biased region" description="Polar residues" evidence="5">
    <location>
        <begin position="1113"/>
        <end position="1126"/>
    </location>
</feature>
<proteinExistence type="predicted"/>
<protein>
    <submittedName>
        <fullName evidence="7">Transcriptional regulatory protein RCO1</fullName>
    </submittedName>
</protein>
<dbReference type="InterPro" id="IPR052819">
    <property type="entry name" value="Chromatin_regulatory_protein"/>
</dbReference>
<dbReference type="InterPro" id="IPR013083">
    <property type="entry name" value="Znf_RING/FYVE/PHD"/>
</dbReference>
<sequence>MASTGTRTTRSRYSSPQQPAQGQHDPTKNSEHKRQTTLKEWYEPPVQSKPSYQDANLMAVGVLEGMGPLDVPPKASNLKKIAGGEKEHTSSYRKIILKNRPSTAPKPAPPSTPQMDESEDNLTPAPTRRSVSSKDVDDDYTPHPKAPSTSRLKITRNSISRASAPQPSSTPSQQQTPAVATPTRPSRPEKMPEDKEAIDKIVERAVDEALEHFRYPTAFALRTLYDENSSNAHFLAMVQDIYQQTADAETIEEFARMVYEKKKEGKKDDKGCYYFVPPSTNSLFTPRKPVAAPYKSLLKLEIPKLSVDGDRHLRKKVKPNSFHESAHKMAANGVKGSAAHPSPLRNRKRADSAGSDSSLSSAKSVTPPAEQEAEGEGDHVLDAGGPGRNSSAGGANNASDPATRQPMAGRKRNVTTTKKHGNVSPTPTPTPSSPTADLAPSARGAGAASSMPAAVDSPLLTKLAKQSSKQPDDVIKFPSRFGPVQDDAKERLKRLAKKVTNARAGEALSWERPHAAEPGRDAGRASRAPAAVARPRPSLPPPAPLTTTRATRSQKRNHEEVDDDAAPSTPNVAAESGSLASGVNSRAATPNPRAAKKARTGLRVKTSPMKKKTGPSAGIPRPPGERNSPPANGQSNNQDENDDYCSSCGGNGELVCCDGCTRSFHFKCVDPPMVEGPLPDEWFCHVCFSARYPDRVPDHGGAFGQLLNALEKKNSSAFRLPGEIRDYFDGVKTGVDGEYEEVAPPTKTKKKAGAEEVLDFFKQRDADGNPVICHQCERPAAKDRAIIPCSLCGLYWHLDCLDPPQAHAPVPRTFRCPGHIDDLLAKIPAALGPAHRFRKIKGTPIIKPVYSRGNVNNGWINVEGDWLDSPIAWTKPKSAWNEPESFGHQYTLQPETIIADFKEKCRKERPKTVPAPQLAQVHVPRNNEDWERQQAALNMVRFSQPDQSGVAELITALVDNADPAMVSMIARGDAQHFDDGPLSLTDEHSLMAMSQQLEAIQAQIKARLESLRCRSLETSPVPPAASPEMGNVETGDSTTSVPPLDPIVQDEQVPSPALGDDSTEVADSLPTALPAVDGAEEPDHSDPAKLILDTTPSSLPVSQTEKNDDTQEKTLLNGSSRSQSVARDTPEPVKEALDGNDTPITMQSSPDAKAIQKDADATKMDVETDSANVQPEAMDIDKDLSQLPTP</sequence>
<evidence type="ECO:0000256" key="5">
    <source>
        <dbReference type="SAM" id="MobiDB-lite"/>
    </source>
</evidence>
<feature type="compositionally biased region" description="Polar residues" evidence="5">
    <location>
        <begin position="1094"/>
        <end position="1104"/>
    </location>
</feature>
<dbReference type="CDD" id="cd15534">
    <property type="entry name" value="PHD2_PHF12_Rco1"/>
    <property type="match status" value="1"/>
</dbReference>
<feature type="compositionally biased region" description="Polar residues" evidence="5">
    <location>
        <begin position="578"/>
        <end position="588"/>
    </location>
</feature>
<feature type="compositionally biased region" description="Basic and acidic residues" evidence="5">
    <location>
        <begin position="1128"/>
        <end position="1137"/>
    </location>
</feature>
<dbReference type="InterPro" id="IPR011011">
    <property type="entry name" value="Znf_FYVE_PHD"/>
</dbReference>
<accession>A0AA38S7L2</accession>
<feature type="compositionally biased region" description="Basic residues" evidence="5">
    <location>
        <begin position="594"/>
        <end position="613"/>
    </location>
</feature>
<feature type="region of interest" description="Disordered" evidence="5">
    <location>
        <begin position="65"/>
        <end position="194"/>
    </location>
</feature>
<feature type="compositionally biased region" description="Polar residues" evidence="5">
    <location>
        <begin position="147"/>
        <end position="161"/>
    </location>
</feature>
<dbReference type="GO" id="GO:0006357">
    <property type="term" value="P:regulation of transcription by RNA polymerase II"/>
    <property type="evidence" value="ECO:0007669"/>
    <property type="project" value="TreeGrafter"/>
</dbReference>
<keyword evidence="3" id="KW-0862">Zinc</keyword>
<dbReference type="AlphaFoldDB" id="A0AA38S7L2"/>
<evidence type="ECO:0000256" key="3">
    <source>
        <dbReference type="ARBA" id="ARBA00022833"/>
    </source>
</evidence>
<feature type="region of interest" description="Disordered" evidence="5">
    <location>
        <begin position="311"/>
        <end position="643"/>
    </location>
</feature>
<dbReference type="EMBL" id="JANBVO010000005">
    <property type="protein sequence ID" value="KAJ9152154.1"/>
    <property type="molecule type" value="Genomic_DNA"/>
</dbReference>
<feature type="compositionally biased region" description="Low complexity" evidence="5">
    <location>
        <begin position="525"/>
        <end position="536"/>
    </location>
</feature>
<feature type="compositionally biased region" description="Low complexity" evidence="5">
    <location>
        <begin position="162"/>
        <end position="178"/>
    </location>
</feature>
<gene>
    <name evidence="7" type="ORF">NKR23_g2884</name>
</gene>
<evidence type="ECO:0000256" key="1">
    <source>
        <dbReference type="ARBA" id="ARBA00022723"/>
    </source>
</evidence>
<dbReference type="PANTHER" id="PTHR47636:SF1">
    <property type="entry name" value="TRANSCRIPTIONAL REGULATORY PROTEIN RCO1"/>
    <property type="match status" value="1"/>
</dbReference>
<dbReference type="SMART" id="SM00249">
    <property type="entry name" value="PHD"/>
    <property type="match status" value="2"/>
</dbReference>
<dbReference type="SUPFAM" id="SSF57903">
    <property type="entry name" value="FYVE/PHD zinc finger"/>
    <property type="match status" value="2"/>
</dbReference>
<evidence type="ECO:0000259" key="6">
    <source>
        <dbReference type="PROSITE" id="PS50016"/>
    </source>
</evidence>
<dbReference type="PROSITE" id="PS01359">
    <property type="entry name" value="ZF_PHD_1"/>
    <property type="match status" value="1"/>
</dbReference>
<feature type="compositionally biased region" description="Basic and acidic residues" evidence="5">
    <location>
        <begin position="1154"/>
        <end position="1166"/>
    </location>
</feature>
<dbReference type="Gene3D" id="2.30.30.1150">
    <property type="match status" value="1"/>
</dbReference>
<feature type="compositionally biased region" description="Polar residues" evidence="5">
    <location>
        <begin position="388"/>
        <end position="402"/>
    </location>
</feature>
<dbReference type="Proteomes" id="UP001174694">
    <property type="component" value="Unassembled WGS sequence"/>
</dbReference>
<reference evidence="7" key="1">
    <citation type="submission" date="2022-07" db="EMBL/GenBank/DDBJ databases">
        <title>Fungi with potential for degradation of polypropylene.</title>
        <authorList>
            <person name="Gostincar C."/>
        </authorList>
    </citation>
    <scope>NUCLEOTIDE SEQUENCE</scope>
    <source>
        <strain evidence="7">EXF-13308</strain>
    </source>
</reference>
<feature type="compositionally biased region" description="Basic and acidic residues" evidence="5">
    <location>
        <begin position="25"/>
        <end position="34"/>
    </location>
</feature>
<organism evidence="7 8">
    <name type="scientific">Pleurostoma richardsiae</name>
    <dbReference type="NCBI Taxonomy" id="41990"/>
    <lineage>
        <taxon>Eukaryota</taxon>
        <taxon>Fungi</taxon>
        <taxon>Dikarya</taxon>
        <taxon>Ascomycota</taxon>
        <taxon>Pezizomycotina</taxon>
        <taxon>Sordariomycetes</taxon>
        <taxon>Sordariomycetidae</taxon>
        <taxon>Calosphaeriales</taxon>
        <taxon>Pleurostomataceae</taxon>
        <taxon>Pleurostoma</taxon>
    </lineage>
</organism>
<feature type="compositionally biased region" description="Basic and acidic residues" evidence="5">
    <location>
        <begin position="509"/>
        <end position="524"/>
    </location>
</feature>
<dbReference type="InterPro" id="IPR019786">
    <property type="entry name" value="Zinc_finger_PHD-type_CS"/>
</dbReference>
<evidence type="ECO:0000256" key="2">
    <source>
        <dbReference type="ARBA" id="ARBA00022771"/>
    </source>
</evidence>
<dbReference type="InterPro" id="IPR019787">
    <property type="entry name" value="Znf_PHD-finger"/>
</dbReference>
<feature type="compositionally biased region" description="Polar residues" evidence="5">
    <location>
        <begin position="629"/>
        <end position="638"/>
    </location>
</feature>
<feature type="compositionally biased region" description="Basic residues" evidence="5">
    <location>
        <begin position="409"/>
        <end position="421"/>
    </location>
</feature>
<dbReference type="PROSITE" id="PS50016">
    <property type="entry name" value="ZF_PHD_2"/>
    <property type="match status" value="1"/>
</dbReference>
<comment type="caution">
    <text evidence="7">The sequence shown here is derived from an EMBL/GenBank/DDBJ whole genome shotgun (WGS) entry which is preliminary data.</text>
</comment>
<feature type="compositionally biased region" description="Low complexity" evidence="5">
    <location>
        <begin position="1"/>
        <end position="15"/>
    </location>
</feature>
<evidence type="ECO:0000313" key="8">
    <source>
        <dbReference type="Proteomes" id="UP001174694"/>
    </source>
</evidence>
<evidence type="ECO:0000313" key="7">
    <source>
        <dbReference type="EMBL" id="KAJ9152154.1"/>
    </source>
</evidence>
<keyword evidence="1" id="KW-0479">Metal-binding</keyword>
<keyword evidence="2 4" id="KW-0863">Zinc-finger</keyword>
<feature type="region of interest" description="Disordered" evidence="5">
    <location>
        <begin position="1"/>
        <end position="53"/>
    </location>
</feature>
<dbReference type="GO" id="GO:0032221">
    <property type="term" value="C:Rpd3S complex"/>
    <property type="evidence" value="ECO:0007669"/>
    <property type="project" value="TreeGrafter"/>
</dbReference>
<dbReference type="Gene3D" id="3.30.40.10">
    <property type="entry name" value="Zinc/RING finger domain, C3HC4 (zinc finger)"/>
    <property type="match status" value="1"/>
</dbReference>
<dbReference type="InterPro" id="IPR001965">
    <property type="entry name" value="Znf_PHD"/>
</dbReference>
<evidence type="ECO:0000256" key="4">
    <source>
        <dbReference type="PROSITE-ProRule" id="PRU00146"/>
    </source>
</evidence>
<name>A0AA38S7L2_9PEZI</name>
<dbReference type="PANTHER" id="PTHR47636">
    <property type="entry name" value="TRANSCRIPTIONAL REGULATORY PROTEIN RCO1"/>
    <property type="match status" value="1"/>
</dbReference>
<feature type="compositionally biased region" description="Low complexity" evidence="5">
    <location>
        <begin position="433"/>
        <end position="454"/>
    </location>
</feature>
<keyword evidence="8" id="KW-1185">Reference proteome</keyword>
<dbReference type="CDD" id="cd15535">
    <property type="entry name" value="PHD1_Rco1"/>
    <property type="match status" value="1"/>
</dbReference>
<dbReference type="GO" id="GO:0008270">
    <property type="term" value="F:zinc ion binding"/>
    <property type="evidence" value="ECO:0007669"/>
    <property type="project" value="UniProtKB-KW"/>
</dbReference>
<feature type="compositionally biased region" description="Low complexity" evidence="5">
    <location>
        <begin position="352"/>
        <end position="364"/>
    </location>
</feature>
<feature type="domain" description="PHD-type" evidence="6">
    <location>
        <begin position="642"/>
        <end position="690"/>
    </location>
</feature>